<protein>
    <recommendedName>
        <fullName evidence="2">DUF6534 domain-containing protein</fullName>
    </recommendedName>
</protein>
<dbReference type="AlphaFoldDB" id="A0A8H7F4T1"/>
<feature type="transmembrane region" description="Helical" evidence="1">
    <location>
        <begin position="7"/>
        <end position="28"/>
    </location>
</feature>
<reference evidence="3 4" key="1">
    <citation type="journal article" name="Sci. Rep.">
        <title>Telomere-to-telomere assembled and centromere annotated genomes of the two main subspecies of the button mushroom Agaricus bisporus reveal especially polymorphic chromosome ends.</title>
        <authorList>
            <person name="Sonnenberg A.S.M."/>
            <person name="Sedaghat-Telgerd N."/>
            <person name="Lavrijssen B."/>
            <person name="Ohm R.A."/>
            <person name="Hendrickx P.M."/>
            <person name="Scholtmeijer K."/>
            <person name="Baars J.J.P."/>
            <person name="van Peer A."/>
        </authorList>
    </citation>
    <scope>NUCLEOTIDE SEQUENCE [LARGE SCALE GENOMIC DNA]</scope>
    <source>
        <strain evidence="3 4">H119_p4</strain>
    </source>
</reference>
<feature type="transmembrane region" description="Helical" evidence="1">
    <location>
        <begin position="48"/>
        <end position="72"/>
    </location>
</feature>
<organism evidence="3 4">
    <name type="scientific">Agaricus bisporus var. burnettii</name>
    <dbReference type="NCBI Taxonomy" id="192524"/>
    <lineage>
        <taxon>Eukaryota</taxon>
        <taxon>Fungi</taxon>
        <taxon>Dikarya</taxon>
        <taxon>Basidiomycota</taxon>
        <taxon>Agaricomycotina</taxon>
        <taxon>Agaricomycetes</taxon>
        <taxon>Agaricomycetidae</taxon>
        <taxon>Agaricales</taxon>
        <taxon>Agaricineae</taxon>
        <taxon>Agaricaceae</taxon>
        <taxon>Agaricus</taxon>
    </lineage>
</organism>
<feature type="transmembrane region" description="Helical" evidence="1">
    <location>
        <begin position="93"/>
        <end position="114"/>
    </location>
</feature>
<sequence>MTSIVGFMWLTIPLSSALGIVIVLALAQRGSGIVSATSFGAQVASIPAAVMAWGPAGMICDLVIAVYMSWFLTKQMRRLFRKTQVTITRIKRLLLETGILTAALATAYALLLGFERSNACVNPGLNLGKIYSNSILVLLNNRFTIVGGRNELPAFEYEAISYQFSDIPRRKSVEHDIREQDQTG</sequence>
<evidence type="ECO:0000259" key="2">
    <source>
        <dbReference type="Pfam" id="PF20152"/>
    </source>
</evidence>
<comment type="caution">
    <text evidence="3">The sequence shown here is derived from an EMBL/GenBank/DDBJ whole genome shotgun (WGS) entry which is preliminary data.</text>
</comment>
<proteinExistence type="predicted"/>
<dbReference type="Proteomes" id="UP000629468">
    <property type="component" value="Unassembled WGS sequence"/>
</dbReference>
<dbReference type="Pfam" id="PF20152">
    <property type="entry name" value="DUF6534"/>
    <property type="match status" value="1"/>
</dbReference>
<keyword evidence="1" id="KW-0812">Transmembrane</keyword>
<evidence type="ECO:0000256" key="1">
    <source>
        <dbReference type="SAM" id="Phobius"/>
    </source>
</evidence>
<accession>A0A8H7F4T1</accession>
<gene>
    <name evidence="3" type="ORF">Agabi119p4_5180</name>
</gene>
<dbReference type="PANTHER" id="PTHR40465">
    <property type="entry name" value="CHROMOSOME 1, WHOLE GENOME SHOTGUN SEQUENCE"/>
    <property type="match status" value="1"/>
</dbReference>
<keyword evidence="1" id="KW-0472">Membrane</keyword>
<keyword evidence="1" id="KW-1133">Transmembrane helix</keyword>
<feature type="domain" description="DUF6534" evidence="2">
    <location>
        <begin position="58"/>
        <end position="142"/>
    </location>
</feature>
<evidence type="ECO:0000313" key="4">
    <source>
        <dbReference type="Proteomes" id="UP000629468"/>
    </source>
</evidence>
<dbReference type="EMBL" id="JABXXO010000006">
    <property type="protein sequence ID" value="KAF7776787.1"/>
    <property type="molecule type" value="Genomic_DNA"/>
</dbReference>
<dbReference type="PANTHER" id="PTHR40465:SF1">
    <property type="entry name" value="DUF6534 DOMAIN-CONTAINING PROTEIN"/>
    <property type="match status" value="1"/>
</dbReference>
<name>A0A8H7F4T1_AGABI</name>
<dbReference type="InterPro" id="IPR045339">
    <property type="entry name" value="DUF6534"/>
</dbReference>
<evidence type="ECO:0000313" key="3">
    <source>
        <dbReference type="EMBL" id="KAF7776787.1"/>
    </source>
</evidence>